<organism evidence="1 2">
    <name type="scientific">Mangrovibacterium diazotrophicum</name>
    <dbReference type="NCBI Taxonomy" id="1261403"/>
    <lineage>
        <taxon>Bacteria</taxon>
        <taxon>Pseudomonadati</taxon>
        <taxon>Bacteroidota</taxon>
        <taxon>Bacteroidia</taxon>
        <taxon>Marinilabiliales</taxon>
        <taxon>Prolixibacteraceae</taxon>
        <taxon>Mangrovibacterium</taxon>
    </lineage>
</organism>
<protein>
    <submittedName>
        <fullName evidence="1">Uncharacterized protein</fullName>
    </submittedName>
</protein>
<sequence>MTKFELTKYKIKETGADGGHKYISAIVDFNGNERDITIIFKDKIE</sequence>
<dbReference type="AlphaFoldDB" id="A0A419VU64"/>
<name>A0A419VU64_9BACT</name>
<accession>A0A419VU64</accession>
<keyword evidence="2" id="KW-1185">Reference proteome</keyword>
<dbReference type="Proteomes" id="UP000283387">
    <property type="component" value="Unassembled WGS sequence"/>
</dbReference>
<reference evidence="1 2" key="1">
    <citation type="submission" date="2018-09" db="EMBL/GenBank/DDBJ databases">
        <title>Genomic Encyclopedia of Archaeal and Bacterial Type Strains, Phase II (KMG-II): from individual species to whole genera.</title>
        <authorList>
            <person name="Goeker M."/>
        </authorList>
    </citation>
    <scope>NUCLEOTIDE SEQUENCE [LARGE SCALE GENOMIC DNA]</scope>
    <source>
        <strain evidence="1 2">DSM 27148</strain>
    </source>
</reference>
<gene>
    <name evidence="1" type="ORF">BC643_4560</name>
</gene>
<comment type="caution">
    <text evidence="1">The sequence shown here is derived from an EMBL/GenBank/DDBJ whole genome shotgun (WGS) entry which is preliminary data.</text>
</comment>
<proteinExistence type="predicted"/>
<dbReference type="EMBL" id="RAPN01000006">
    <property type="protein sequence ID" value="RKD85041.1"/>
    <property type="molecule type" value="Genomic_DNA"/>
</dbReference>
<evidence type="ECO:0000313" key="1">
    <source>
        <dbReference type="EMBL" id="RKD85041.1"/>
    </source>
</evidence>
<evidence type="ECO:0000313" key="2">
    <source>
        <dbReference type="Proteomes" id="UP000283387"/>
    </source>
</evidence>